<feature type="region of interest" description="Disordered" evidence="1">
    <location>
        <begin position="139"/>
        <end position="193"/>
    </location>
</feature>
<name>A0AAV0YTD7_VICFA</name>
<gene>
    <name evidence="3" type="ORF">VFH_I370680</name>
</gene>
<dbReference type="Pfam" id="PF26130">
    <property type="entry name" value="PB1-like"/>
    <property type="match status" value="1"/>
</dbReference>
<sequence>MNWDWDVDLMSYMDIEKMIKNERYCNMRCLWYWNPKFSFSRGLQPLNDDKDVLRFMENVREFKLIDIYVEHKVEEVNIEDVRFDDANIEEVYVEDANAEDVNGEAVNVEEVNVEDANVEGANVEDENVEEINFEDANIEDVNSEDVNGGDANVNSEDVNNEDANVELNKDNQTDLNYNMSNEDGEESEDDEGNLGLDVGVDWTTVLPNTSIEQPSRLDDNSDNEVVIQTSFIHHLEVMLKMIWKGFQLLNKLQSLKLG</sequence>
<dbReference type="EMBL" id="OX451736">
    <property type="protein sequence ID" value="CAI8588931.1"/>
    <property type="molecule type" value="Genomic_DNA"/>
</dbReference>
<feature type="compositionally biased region" description="Acidic residues" evidence="1">
    <location>
        <begin position="182"/>
        <end position="192"/>
    </location>
</feature>
<dbReference type="Gene3D" id="2.160.20.80">
    <property type="entry name" value="E3 ubiquitin-protein ligase SopA"/>
    <property type="match status" value="1"/>
</dbReference>
<evidence type="ECO:0000256" key="1">
    <source>
        <dbReference type="SAM" id="MobiDB-lite"/>
    </source>
</evidence>
<evidence type="ECO:0000313" key="3">
    <source>
        <dbReference type="EMBL" id="CAI8588931.1"/>
    </source>
</evidence>
<protein>
    <recommendedName>
        <fullName evidence="2">PB1-like domain-containing protein</fullName>
    </recommendedName>
</protein>
<accession>A0AAV0YTD7</accession>
<evidence type="ECO:0000313" key="4">
    <source>
        <dbReference type="Proteomes" id="UP001157006"/>
    </source>
</evidence>
<dbReference type="SUPFAM" id="SSF141571">
    <property type="entry name" value="Pentapeptide repeat-like"/>
    <property type="match status" value="1"/>
</dbReference>
<dbReference type="Proteomes" id="UP001157006">
    <property type="component" value="Chromosome 1L"/>
</dbReference>
<dbReference type="InterPro" id="IPR058594">
    <property type="entry name" value="PB1-like_dom_pln"/>
</dbReference>
<proteinExistence type="predicted"/>
<reference evidence="3 4" key="1">
    <citation type="submission" date="2023-01" db="EMBL/GenBank/DDBJ databases">
        <authorList>
            <person name="Kreplak J."/>
        </authorList>
    </citation>
    <scope>NUCLEOTIDE SEQUENCE [LARGE SCALE GENOMIC DNA]</scope>
</reference>
<dbReference type="AlphaFoldDB" id="A0AAV0YTD7"/>
<feature type="domain" description="PB1-like" evidence="2">
    <location>
        <begin position="3"/>
        <end position="71"/>
    </location>
</feature>
<keyword evidence="4" id="KW-1185">Reference proteome</keyword>
<organism evidence="3 4">
    <name type="scientific">Vicia faba</name>
    <name type="common">Broad bean</name>
    <name type="synonym">Faba vulgaris</name>
    <dbReference type="NCBI Taxonomy" id="3906"/>
    <lineage>
        <taxon>Eukaryota</taxon>
        <taxon>Viridiplantae</taxon>
        <taxon>Streptophyta</taxon>
        <taxon>Embryophyta</taxon>
        <taxon>Tracheophyta</taxon>
        <taxon>Spermatophyta</taxon>
        <taxon>Magnoliopsida</taxon>
        <taxon>eudicotyledons</taxon>
        <taxon>Gunneridae</taxon>
        <taxon>Pentapetalae</taxon>
        <taxon>rosids</taxon>
        <taxon>fabids</taxon>
        <taxon>Fabales</taxon>
        <taxon>Fabaceae</taxon>
        <taxon>Papilionoideae</taxon>
        <taxon>50 kb inversion clade</taxon>
        <taxon>NPAAA clade</taxon>
        <taxon>Hologalegina</taxon>
        <taxon>IRL clade</taxon>
        <taxon>Fabeae</taxon>
        <taxon>Vicia</taxon>
    </lineage>
</organism>
<evidence type="ECO:0000259" key="2">
    <source>
        <dbReference type="Pfam" id="PF26130"/>
    </source>
</evidence>